<feature type="region of interest" description="Disordered" evidence="2">
    <location>
        <begin position="1"/>
        <end position="25"/>
    </location>
</feature>
<protein>
    <submittedName>
        <fullName evidence="3">Uncharacterized protein</fullName>
    </submittedName>
</protein>
<name>A0A2U1L806_ARTAN</name>
<evidence type="ECO:0000256" key="2">
    <source>
        <dbReference type="SAM" id="MobiDB-lite"/>
    </source>
</evidence>
<sequence>MASLSSKNDQKNKRVRDSSPHPMPEKYKIYGITQEAWNIGNSSMFGSEDHMIEIHNKDIKRCEEQNKNSEKKISEFQDRIGQRNTMIEEFRQKILNIYKKIEDGVYVSKPEDE</sequence>
<evidence type="ECO:0000313" key="3">
    <source>
        <dbReference type="EMBL" id="PWA45114.1"/>
    </source>
</evidence>
<dbReference type="EMBL" id="PKPP01010936">
    <property type="protein sequence ID" value="PWA45114.1"/>
    <property type="molecule type" value="Genomic_DNA"/>
</dbReference>
<evidence type="ECO:0000313" key="4">
    <source>
        <dbReference type="Proteomes" id="UP000245207"/>
    </source>
</evidence>
<feature type="coiled-coil region" evidence="1">
    <location>
        <begin position="52"/>
        <end position="79"/>
    </location>
</feature>
<keyword evidence="1" id="KW-0175">Coiled coil</keyword>
<feature type="compositionally biased region" description="Basic and acidic residues" evidence="2">
    <location>
        <begin position="8"/>
        <end position="25"/>
    </location>
</feature>
<dbReference type="AlphaFoldDB" id="A0A2U1L806"/>
<organism evidence="3 4">
    <name type="scientific">Artemisia annua</name>
    <name type="common">Sweet wormwood</name>
    <dbReference type="NCBI Taxonomy" id="35608"/>
    <lineage>
        <taxon>Eukaryota</taxon>
        <taxon>Viridiplantae</taxon>
        <taxon>Streptophyta</taxon>
        <taxon>Embryophyta</taxon>
        <taxon>Tracheophyta</taxon>
        <taxon>Spermatophyta</taxon>
        <taxon>Magnoliopsida</taxon>
        <taxon>eudicotyledons</taxon>
        <taxon>Gunneridae</taxon>
        <taxon>Pentapetalae</taxon>
        <taxon>asterids</taxon>
        <taxon>campanulids</taxon>
        <taxon>Asterales</taxon>
        <taxon>Asteraceae</taxon>
        <taxon>Asteroideae</taxon>
        <taxon>Anthemideae</taxon>
        <taxon>Artemisiinae</taxon>
        <taxon>Artemisia</taxon>
    </lineage>
</organism>
<evidence type="ECO:0000256" key="1">
    <source>
        <dbReference type="SAM" id="Coils"/>
    </source>
</evidence>
<comment type="caution">
    <text evidence="3">The sequence shown here is derived from an EMBL/GenBank/DDBJ whole genome shotgun (WGS) entry which is preliminary data.</text>
</comment>
<keyword evidence="4" id="KW-1185">Reference proteome</keyword>
<dbReference type="Proteomes" id="UP000245207">
    <property type="component" value="Unassembled WGS sequence"/>
</dbReference>
<accession>A0A2U1L806</accession>
<gene>
    <name evidence="3" type="ORF">CTI12_AA520490</name>
</gene>
<reference evidence="3 4" key="1">
    <citation type="journal article" date="2018" name="Mol. Plant">
        <title>The genome of Artemisia annua provides insight into the evolution of Asteraceae family and artemisinin biosynthesis.</title>
        <authorList>
            <person name="Shen Q."/>
            <person name="Zhang L."/>
            <person name="Liao Z."/>
            <person name="Wang S."/>
            <person name="Yan T."/>
            <person name="Shi P."/>
            <person name="Liu M."/>
            <person name="Fu X."/>
            <person name="Pan Q."/>
            <person name="Wang Y."/>
            <person name="Lv Z."/>
            <person name="Lu X."/>
            <person name="Zhang F."/>
            <person name="Jiang W."/>
            <person name="Ma Y."/>
            <person name="Chen M."/>
            <person name="Hao X."/>
            <person name="Li L."/>
            <person name="Tang Y."/>
            <person name="Lv G."/>
            <person name="Zhou Y."/>
            <person name="Sun X."/>
            <person name="Brodelius P.E."/>
            <person name="Rose J.K.C."/>
            <person name="Tang K."/>
        </authorList>
    </citation>
    <scope>NUCLEOTIDE SEQUENCE [LARGE SCALE GENOMIC DNA]</scope>
    <source>
        <strain evidence="4">cv. Huhao1</strain>
        <tissue evidence="3">Leaf</tissue>
    </source>
</reference>
<proteinExistence type="predicted"/>